<reference evidence="17" key="1">
    <citation type="submission" date="2020-08" db="EMBL/GenBank/DDBJ databases">
        <title>Genome public.</title>
        <authorList>
            <person name="Liu C."/>
            <person name="Sun Q."/>
        </authorList>
    </citation>
    <scope>NUCLEOTIDE SEQUENCE</scope>
    <source>
        <strain evidence="17">H8</strain>
    </source>
</reference>
<dbReference type="Gene3D" id="3.40.50.300">
    <property type="entry name" value="P-loop containing nucleotide triphosphate hydrolases"/>
    <property type="match status" value="4"/>
</dbReference>
<dbReference type="InterPro" id="IPR038726">
    <property type="entry name" value="PDDEXK_AddAB-type"/>
</dbReference>
<dbReference type="Pfam" id="PF13361">
    <property type="entry name" value="UvrD_C"/>
    <property type="match status" value="1"/>
</dbReference>
<dbReference type="PROSITE" id="PS51198">
    <property type="entry name" value="UVRD_HELICASE_ATP_BIND"/>
    <property type="match status" value="1"/>
</dbReference>
<evidence type="ECO:0000256" key="6">
    <source>
        <dbReference type="ARBA" id="ARBA00022839"/>
    </source>
</evidence>
<dbReference type="NCBIfam" id="TIGR02785">
    <property type="entry name" value="addA_Gpos"/>
    <property type="match status" value="1"/>
</dbReference>
<evidence type="ECO:0000256" key="13">
    <source>
        <dbReference type="ARBA" id="ARBA00048988"/>
    </source>
</evidence>
<evidence type="ECO:0000256" key="2">
    <source>
        <dbReference type="ARBA" id="ARBA00022741"/>
    </source>
</evidence>
<keyword evidence="1" id="KW-0540">Nuclease</keyword>
<keyword evidence="18" id="KW-1185">Reference proteome</keyword>
<dbReference type="Pfam" id="PF00580">
    <property type="entry name" value="UvrD-helicase"/>
    <property type="match status" value="1"/>
</dbReference>
<dbReference type="PANTHER" id="PTHR11070:SF48">
    <property type="entry name" value="ATP-DEPENDENT HELICASE_NUCLEASE SUBUNIT A"/>
    <property type="match status" value="1"/>
</dbReference>
<accession>A0A926HZ16</accession>
<dbReference type="InterPro" id="IPR014017">
    <property type="entry name" value="DNA_helicase_UvrD-like_C"/>
</dbReference>
<evidence type="ECO:0000256" key="12">
    <source>
        <dbReference type="ARBA" id="ARBA00034808"/>
    </source>
</evidence>
<dbReference type="GO" id="GO:0003677">
    <property type="term" value="F:DNA binding"/>
    <property type="evidence" value="ECO:0007669"/>
    <property type="project" value="UniProtKB-KW"/>
</dbReference>
<dbReference type="GO" id="GO:0033202">
    <property type="term" value="C:DNA helicase complex"/>
    <property type="evidence" value="ECO:0007669"/>
    <property type="project" value="TreeGrafter"/>
</dbReference>
<keyword evidence="7 14" id="KW-0067">ATP-binding</keyword>
<dbReference type="EMBL" id="JACRSU010000002">
    <property type="protein sequence ID" value="MBC8540695.1"/>
    <property type="molecule type" value="Genomic_DNA"/>
</dbReference>
<dbReference type="InterPro" id="IPR027417">
    <property type="entry name" value="P-loop_NTPase"/>
</dbReference>
<keyword evidence="8" id="KW-0238">DNA-binding</keyword>
<dbReference type="FunFam" id="3.40.50.300:FF:001236">
    <property type="entry name" value="ATP-dependent helicase/nuclease subunit A"/>
    <property type="match status" value="1"/>
</dbReference>
<keyword evidence="4 14" id="KW-0378">Hydrolase</keyword>
<dbReference type="GO" id="GO:0005524">
    <property type="term" value="F:ATP binding"/>
    <property type="evidence" value="ECO:0007669"/>
    <property type="project" value="UniProtKB-UniRule"/>
</dbReference>
<evidence type="ECO:0000256" key="3">
    <source>
        <dbReference type="ARBA" id="ARBA00022763"/>
    </source>
</evidence>
<dbReference type="InterPro" id="IPR011604">
    <property type="entry name" value="PDDEXK-like_dom_sf"/>
</dbReference>
<keyword evidence="2 14" id="KW-0547">Nucleotide-binding</keyword>
<evidence type="ECO:0000256" key="1">
    <source>
        <dbReference type="ARBA" id="ARBA00022722"/>
    </source>
</evidence>
<keyword evidence="10" id="KW-0413">Isomerase</keyword>
<keyword evidence="9" id="KW-0234">DNA repair</keyword>
<dbReference type="Proteomes" id="UP000611762">
    <property type="component" value="Unassembled WGS sequence"/>
</dbReference>
<dbReference type="SUPFAM" id="SSF52540">
    <property type="entry name" value="P-loop containing nucleoside triphosphate hydrolases"/>
    <property type="match status" value="1"/>
</dbReference>
<evidence type="ECO:0000256" key="7">
    <source>
        <dbReference type="ARBA" id="ARBA00022840"/>
    </source>
</evidence>
<organism evidence="17 18">
    <name type="scientific">Congzhengia minquanensis</name>
    <dbReference type="NCBI Taxonomy" id="2763657"/>
    <lineage>
        <taxon>Bacteria</taxon>
        <taxon>Bacillati</taxon>
        <taxon>Bacillota</taxon>
        <taxon>Clostridia</taxon>
        <taxon>Eubacteriales</taxon>
        <taxon>Oscillospiraceae</taxon>
        <taxon>Congzhengia</taxon>
    </lineage>
</organism>
<feature type="domain" description="UvrD-like helicase ATP-binding" evidence="15">
    <location>
        <begin position="3"/>
        <end position="466"/>
    </location>
</feature>
<dbReference type="Pfam" id="PF12705">
    <property type="entry name" value="PDDEXK_1"/>
    <property type="match status" value="1"/>
</dbReference>
<keyword evidence="3" id="KW-0227">DNA damage</keyword>
<gene>
    <name evidence="17" type="primary">addA</name>
    <name evidence="17" type="ORF">H8698_06860</name>
</gene>
<dbReference type="InterPro" id="IPR014152">
    <property type="entry name" value="AddA"/>
</dbReference>
<dbReference type="PROSITE" id="PS51217">
    <property type="entry name" value="UVRD_HELICASE_CTER"/>
    <property type="match status" value="1"/>
</dbReference>
<dbReference type="InterPro" id="IPR011335">
    <property type="entry name" value="Restrct_endonuc-II-like"/>
</dbReference>
<evidence type="ECO:0000259" key="16">
    <source>
        <dbReference type="PROSITE" id="PS51217"/>
    </source>
</evidence>
<dbReference type="GO" id="GO:0000725">
    <property type="term" value="P:recombinational repair"/>
    <property type="evidence" value="ECO:0007669"/>
    <property type="project" value="TreeGrafter"/>
</dbReference>
<dbReference type="AlphaFoldDB" id="A0A926HZ16"/>
<keyword evidence="6" id="KW-0269">Exonuclease</keyword>
<dbReference type="InterPro" id="IPR014016">
    <property type="entry name" value="UvrD-like_ATP-bd"/>
</dbReference>
<dbReference type="GO" id="GO:0006302">
    <property type="term" value="P:double-strand break repair"/>
    <property type="evidence" value="ECO:0007669"/>
    <property type="project" value="InterPro"/>
</dbReference>
<evidence type="ECO:0000313" key="18">
    <source>
        <dbReference type="Proteomes" id="UP000611762"/>
    </source>
</evidence>
<dbReference type="PANTHER" id="PTHR11070">
    <property type="entry name" value="UVRD / RECB / PCRA DNA HELICASE FAMILY MEMBER"/>
    <property type="match status" value="1"/>
</dbReference>
<name>A0A926HZ16_9FIRM</name>
<evidence type="ECO:0000256" key="10">
    <source>
        <dbReference type="ARBA" id="ARBA00023235"/>
    </source>
</evidence>
<feature type="binding site" evidence="14">
    <location>
        <begin position="24"/>
        <end position="31"/>
    </location>
    <ligand>
        <name>ATP</name>
        <dbReference type="ChEBI" id="CHEBI:30616"/>
    </ligand>
</feature>
<feature type="domain" description="UvrD-like helicase C-terminal" evidence="16">
    <location>
        <begin position="500"/>
        <end position="785"/>
    </location>
</feature>
<dbReference type="GO" id="GO:0005829">
    <property type="term" value="C:cytosol"/>
    <property type="evidence" value="ECO:0007669"/>
    <property type="project" value="TreeGrafter"/>
</dbReference>
<evidence type="ECO:0000313" key="17">
    <source>
        <dbReference type="EMBL" id="MBC8540695.1"/>
    </source>
</evidence>
<evidence type="ECO:0000259" key="15">
    <source>
        <dbReference type="PROSITE" id="PS51198"/>
    </source>
</evidence>
<dbReference type="SUPFAM" id="SSF52980">
    <property type="entry name" value="Restriction endonuclease-like"/>
    <property type="match status" value="1"/>
</dbReference>
<evidence type="ECO:0000256" key="9">
    <source>
        <dbReference type="ARBA" id="ARBA00023204"/>
    </source>
</evidence>
<dbReference type="Gene3D" id="3.90.320.10">
    <property type="match status" value="1"/>
</dbReference>
<dbReference type="GO" id="GO:0004527">
    <property type="term" value="F:exonuclease activity"/>
    <property type="evidence" value="ECO:0007669"/>
    <property type="project" value="UniProtKB-KW"/>
</dbReference>
<comment type="catalytic activity">
    <reaction evidence="13">
        <text>ATP + H2O = ADP + phosphate + H(+)</text>
        <dbReference type="Rhea" id="RHEA:13065"/>
        <dbReference type="ChEBI" id="CHEBI:15377"/>
        <dbReference type="ChEBI" id="CHEBI:15378"/>
        <dbReference type="ChEBI" id="CHEBI:30616"/>
        <dbReference type="ChEBI" id="CHEBI:43474"/>
        <dbReference type="ChEBI" id="CHEBI:456216"/>
        <dbReference type="EC" id="5.6.2.4"/>
    </reaction>
</comment>
<proteinExistence type="predicted"/>
<evidence type="ECO:0000256" key="4">
    <source>
        <dbReference type="ARBA" id="ARBA00022801"/>
    </source>
</evidence>
<keyword evidence="5 14" id="KW-0347">Helicase</keyword>
<protein>
    <recommendedName>
        <fullName evidence="12">DNA 3'-5' helicase</fullName>
        <ecNumber evidence="12">5.6.2.4</ecNumber>
    </recommendedName>
</protein>
<dbReference type="RefSeq" id="WP_249311849.1">
    <property type="nucleotide sequence ID" value="NZ_JACRSU010000002.1"/>
</dbReference>
<evidence type="ECO:0000256" key="14">
    <source>
        <dbReference type="PROSITE-ProRule" id="PRU00560"/>
    </source>
</evidence>
<evidence type="ECO:0000256" key="5">
    <source>
        <dbReference type="ARBA" id="ARBA00022806"/>
    </source>
</evidence>
<dbReference type="InterPro" id="IPR000212">
    <property type="entry name" value="DNA_helicase_UvrD/REP"/>
</dbReference>
<sequence length="1190" mass="134269">MANSWTKEQQAAIESNHQNLLLSAAAGSGKTAVLVGRIIARLTDRTAPIAADRLLVVTFTNAAAAEMRERIISALTALAEENPEDPFLANQLLLIKKAQITTIDSFCIDLLRRNFVAANLPPDFRIADPTENAVMRDEVLDEVLTEMYDDETYAGDFFELLESYANAKANDKAFRELIHSLFLFAMSLPNPKEWLMQAAEAFRENENFEDTVWCRFVLKEAKAELFKCVSEYDLMIALTEKDGLSRYQSILMEERELCQKAAMQETYDGLKAAVEDVSFQTRPRVPKDLVPKYVDTVNAMRDRIKKKRIGKIREKIMPITAAQQAEAIQNAYPVMRCLSQVVIRLSDRFLEKKLEKNMLDFNDCEHMCLRVLTDENGGLSETAIQTQKNYDEIYIDEYQDTSRLQEAIFSAVKDKDNLFMVGDIKQSIYRFRNTDPSLFKEKRDTFLKEEDAKDRKIILSKNFRSRENVLSSVNYIFERIMSEESGEIDYNEDEKLYPGAMFPEGAVSPVDTDTELCLVDVSAVKETAADLETEDAEKQELEAMFTADRIADLLEGGEQIFADGVYRKPRCSDICIISRNVKDSAPILAAALSERGIPCFSENTGGFLNSSEITAAIAMLSVIDNPYQDLPLLTILRSVMFGFTADTLARIRCCDKTVSFYEAMQICAETDSPEGAGAREVLDFIREFIGKSKYMSVSALLMEIYNTTGFYDAQQTQTNGAIRRANLRLLYNRAKEFESTGLKGLYSFIQFISDYTAAGGDFDAAKTVGAEQDAVRIMSIHKSKGLEFPVVILFGMERKFNMMDLKKGVLFHAGLGYGPKYVDTKLRITYPFAPRVALESVLKAECVAEEMRILYVAMTRAKEKLILVGAVNSVEKKINACPEAGKKRKISAGLLSECSSYLDWILTAVLNHPDFGALRKMCGTERQICMDDSRFCLKIIDNAACFFAQEEKEIQAEQEENGSVVSRILPLVEYQYPNLADTVLPSKITVTELKRRTQEQEAEGGVYLFQPPKTLNLPSRKLTGAQIGTAYHTVMQHMDLSLPIVTREDVHCQIQAIQSKGFLTGEEAGAVNPDKILKFFLSNAGKLMLDAKTVRREVMFGVLEPANELLKEFHSNKKIMLQGVIDCVAETDDGLCIIDYKTDRTFRPEETVEKYKIQLDCYKMAAEKIFHKRVVCKILYLFDADMAIFL</sequence>
<comment type="catalytic activity">
    <reaction evidence="11">
        <text>Couples ATP hydrolysis with the unwinding of duplex DNA by translocating in the 3'-5' direction.</text>
        <dbReference type="EC" id="5.6.2.4"/>
    </reaction>
</comment>
<evidence type="ECO:0000256" key="11">
    <source>
        <dbReference type="ARBA" id="ARBA00034617"/>
    </source>
</evidence>
<dbReference type="GO" id="GO:0043138">
    <property type="term" value="F:3'-5' DNA helicase activity"/>
    <property type="evidence" value="ECO:0007669"/>
    <property type="project" value="UniProtKB-EC"/>
</dbReference>
<comment type="caution">
    <text evidence="17">The sequence shown here is derived from an EMBL/GenBank/DDBJ whole genome shotgun (WGS) entry which is preliminary data.</text>
</comment>
<dbReference type="EC" id="5.6.2.4" evidence="12"/>
<evidence type="ECO:0000256" key="8">
    <source>
        <dbReference type="ARBA" id="ARBA00023125"/>
    </source>
</evidence>